<evidence type="ECO:0000313" key="3">
    <source>
        <dbReference type="Proteomes" id="UP000007797"/>
    </source>
</evidence>
<keyword evidence="3" id="KW-1185">Reference proteome</keyword>
<dbReference type="OMA" id="ESICENY"/>
<feature type="region of interest" description="Disordered" evidence="1">
    <location>
        <begin position="1"/>
        <end position="34"/>
    </location>
</feature>
<feature type="compositionally biased region" description="Polar residues" evidence="1">
    <location>
        <begin position="1"/>
        <end position="11"/>
    </location>
</feature>
<evidence type="ECO:0000256" key="1">
    <source>
        <dbReference type="SAM" id="MobiDB-lite"/>
    </source>
</evidence>
<proteinExistence type="predicted"/>
<sequence>MKQRKNTFQFVNRSHSSNSDSNNNNNNEEDDATLDKNHEVIDIDLEETINNNTKHVTKRRKNSNNSVDSTTDNNINHNKTKDIDQQRKRSSASQFNNNNKRFHDEDAEDDDHVEEEKKSRAIYTENDLKSKLKKDLLLICQELGVDAPNNQTKDVIIGRIIKTQKDRLTFKEKMVDNNPLCDFNKGSLEYSLPWPIISRILDQVWTESSICTCYFSDRFTSTLQLPQGHIVRSQQSQQHLGAFDYYQMWPVFQPMLDEYKESRMKCPMHAYHYLNGVEPLINIYTPFIAYSRNDSNKWRYQLLGISKRVNQFLSSKNFANVRLGFTPDTWNHLNNQYCPIKAPKQLKLTKSLTEDVFANQNTSMLSHVEKISFQNILIIPQPQYFKFIIRQFKNIKSLTIPNYRMKLSFVSKFKNLTSLNLKCSSENTNRQELLDLIQLGMVKLLLPNLWCVEPISLKTELANTIQVSNIHPPNQMPNLHTFHIPSSEYNMSSFNHPNVTKLVKCDHKPSIELIVPPNISILKLTTTQNSLNPNSIQTNIFNGLNVDQLIITTHQEITDKTINSFKRLGYEYHGARFKGSTSSKRNLQFIKTTTTPDITIIKPPLEEVENLCKITIANNPTLPYYLIEKIVRYSWNSYYCTCEMANETIGDITFADYIKQSQEFIKVK</sequence>
<reference evidence="3" key="1">
    <citation type="journal article" date="2011" name="Genome Res.">
        <title>Phylogeny-wide analysis of social amoeba genomes highlights ancient origins for complex intercellular communication.</title>
        <authorList>
            <person name="Heidel A.J."/>
            <person name="Lawal H.M."/>
            <person name="Felder M."/>
            <person name="Schilde C."/>
            <person name="Helps N.R."/>
            <person name="Tunggal B."/>
            <person name="Rivero F."/>
            <person name="John U."/>
            <person name="Schleicher M."/>
            <person name="Eichinger L."/>
            <person name="Platzer M."/>
            <person name="Noegel A.A."/>
            <person name="Schaap P."/>
            <person name="Gloeckner G."/>
        </authorList>
    </citation>
    <scope>NUCLEOTIDE SEQUENCE [LARGE SCALE GENOMIC DNA]</scope>
    <source>
        <strain evidence="3">SH3</strain>
    </source>
</reference>
<feature type="compositionally biased region" description="Low complexity" evidence="1">
    <location>
        <begin position="12"/>
        <end position="26"/>
    </location>
</feature>
<name>F4PWT9_CACFS</name>
<dbReference type="AlphaFoldDB" id="F4PWT9"/>
<feature type="region of interest" description="Disordered" evidence="1">
    <location>
        <begin position="52"/>
        <end position="118"/>
    </location>
</feature>
<evidence type="ECO:0000313" key="2">
    <source>
        <dbReference type="EMBL" id="EGG20453.1"/>
    </source>
</evidence>
<protein>
    <submittedName>
        <fullName evidence="2">Uncharacterized protein</fullName>
    </submittedName>
</protein>
<dbReference type="EMBL" id="GL883013">
    <property type="protein sequence ID" value="EGG20453.1"/>
    <property type="molecule type" value="Genomic_DNA"/>
</dbReference>
<dbReference type="KEGG" id="dfa:DFA_07577"/>
<gene>
    <name evidence="2" type="ORF">DFA_07577</name>
</gene>
<feature type="compositionally biased region" description="Low complexity" evidence="1">
    <location>
        <begin position="63"/>
        <end position="76"/>
    </location>
</feature>
<dbReference type="RefSeq" id="XP_004367436.1">
    <property type="nucleotide sequence ID" value="XM_004367379.1"/>
</dbReference>
<dbReference type="GeneID" id="14872016"/>
<accession>F4PWT9</accession>
<organism evidence="2 3">
    <name type="scientific">Cavenderia fasciculata</name>
    <name type="common">Slime mold</name>
    <name type="synonym">Dictyostelium fasciculatum</name>
    <dbReference type="NCBI Taxonomy" id="261658"/>
    <lineage>
        <taxon>Eukaryota</taxon>
        <taxon>Amoebozoa</taxon>
        <taxon>Evosea</taxon>
        <taxon>Eumycetozoa</taxon>
        <taxon>Dictyostelia</taxon>
        <taxon>Acytosteliales</taxon>
        <taxon>Cavenderiaceae</taxon>
        <taxon>Cavenderia</taxon>
    </lineage>
</organism>
<dbReference type="Proteomes" id="UP000007797">
    <property type="component" value="Unassembled WGS sequence"/>
</dbReference>